<dbReference type="EMBL" id="CAJOBS010012129">
    <property type="protein sequence ID" value="CAF4947617.1"/>
    <property type="molecule type" value="Genomic_DNA"/>
</dbReference>
<keyword evidence="1" id="KW-1133">Transmembrane helix</keyword>
<dbReference type="PROSITE" id="PS51257">
    <property type="entry name" value="PROKAR_LIPOPROTEIN"/>
    <property type="match status" value="1"/>
</dbReference>
<keyword evidence="1" id="KW-0812">Transmembrane</keyword>
<evidence type="ECO:0000256" key="1">
    <source>
        <dbReference type="SAM" id="Phobius"/>
    </source>
</evidence>
<name>A0A821XKT8_9BILA</name>
<sequence length="200" mass="22256">MRPMPTSILKILTFPISGGGYYGGSGASCEGDDCRTAAIIMGSIFGGVFGLCVLIPVLILIITRIHSCCQCCKGWPFQKNSNFVKFPNLKSLRYNASNINHFQSGIWTSQYFQYKSWHGPYHLSLFFDHQSLRVTGSGSDDIGSFTIDGIYSIQTQRIGLTKTYAQGTGNLSENLGHDVIIQLKWNSKNSQFEGKWYVKT</sequence>
<organism evidence="2 3">
    <name type="scientific">Rotaria socialis</name>
    <dbReference type="NCBI Taxonomy" id="392032"/>
    <lineage>
        <taxon>Eukaryota</taxon>
        <taxon>Metazoa</taxon>
        <taxon>Spiralia</taxon>
        <taxon>Gnathifera</taxon>
        <taxon>Rotifera</taxon>
        <taxon>Eurotatoria</taxon>
        <taxon>Bdelloidea</taxon>
        <taxon>Philodinida</taxon>
        <taxon>Philodinidae</taxon>
        <taxon>Rotaria</taxon>
    </lineage>
</organism>
<dbReference type="Proteomes" id="UP000663838">
    <property type="component" value="Unassembled WGS sequence"/>
</dbReference>
<dbReference type="AlphaFoldDB" id="A0A821XKT8"/>
<gene>
    <name evidence="2" type="ORF">TOA249_LOCUS33710</name>
</gene>
<feature type="transmembrane region" description="Helical" evidence="1">
    <location>
        <begin position="38"/>
        <end position="62"/>
    </location>
</feature>
<comment type="caution">
    <text evidence="2">The sequence shown here is derived from an EMBL/GenBank/DDBJ whole genome shotgun (WGS) entry which is preliminary data.</text>
</comment>
<proteinExistence type="predicted"/>
<reference evidence="2" key="1">
    <citation type="submission" date="2021-02" db="EMBL/GenBank/DDBJ databases">
        <authorList>
            <person name="Nowell W R."/>
        </authorList>
    </citation>
    <scope>NUCLEOTIDE SEQUENCE</scope>
</reference>
<evidence type="ECO:0000313" key="3">
    <source>
        <dbReference type="Proteomes" id="UP000663838"/>
    </source>
</evidence>
<protein>
    <submittedName>
        <fullName evidence="2">Uncharacterized protein</fullName>
    </submittedName>
</protein>
<evidence type="ECO:0000313" key="2">
    <source>
        <dbReference type="EMBL" id="CAF4947617.1"/>
    </source>
</evidence>
<keyword evidence="1" id="KW-0472">Membrane</keyword>
<accession>A0A821XKT8</accession>
<feature type="non-terminal residue" evidence="2">
    <location>
        <position position="200"/>
    </location>
</feature>